<feature type="region of interest" description="Disordered" evidence="1">
    <location>
        <begin position="143"/>
        <end position="167"/>
    </location>
</feature>
<evidence type="ECO:0000313" key="3">
    <source>
        <dbReference type="Proteomes" id="UP000828390"/>
    </source>
</evidence>
<dbReference type="Proteomes" id="UP000828390">
    <property type="component" value="Unassembled WGS sequence"/>
</dbReference>
<organism evidence="2 3">
    <name type="scientific">Dreissena polymorpha</name>
    <name type="common">Zebra mussel</name>
    <name type="synonym">Mytilus polymorpha</name>
    <dbReference type="NCBI Taxonomy" id="45954"/>
    <lineage>
        <taxon>Eukaryota</taxon>
        <taxon>Metazoa</taxon>
        <taxon>Spiralia</taxon>
        <taxon>Lophotrochozoa</taxon>
        <taxon>Mollusca</taxon>
        <taxon>Bivalvia</taxon>
        <taxon>Autobranchia</taxon>
        <taxon>Heteroconchia</taxon>
        <taxon>Euheterodonta</taxon>
        <taxon>Imparidentia</taxon>
        <taxon>Neoheterodontei</taxon>
        <taxon>Myida</taxon>
        <taxon>Dreissenoidea</taxon>
        <taxon>Dreissenidae</taxon>
        <taxon>Dreissena</taxon>
    </lineage>
</organism>
<accession>A0A9D4JK43</accession>
<feature type="compositionally biased region" description="Polar residues" evidence="1">
    <location>
        <begin position="153"/>
        <end position="167"/>
    </location>
</feature>
<reference evidence="2" key="1">
    <citation type="journal article" date="2019" name="bioRxiv">
        <title>The Genome of the Zebra Mussel, Dreissena polymorpha: A Resource for Invasive Species Research.</title>
        <authorList>
            <person name="McCartney M.A."/>
            <person name="Auch B."/>
            <person name="Kono T."/>
            <person name="Mallez S."/>
            <person name="Zhang Y."/>
            <person name="Obille A."/>
            <person name="Becker A."/>
            <person name="Abrahante J.E."/>
            <person name="Garbe J."/>
            <person name="Badalamenti J.P."/>
            <person name="Herman A."/>
            <person name="Mangelson H."/>
            <person name="Liachko I."/>
            <person name="Sullivan S."/>
            <person name="Sone E.D."/>
            <person name="Koren S."/>
            <person name="Silverstein K.A.T."/>
            <person name="Beckman K.B."/>
            <person name="Gohl D.M."/>
        </authorList>
    </citation>
    <scope>NUCLEOTIDE SEQUENCE</scope>
    <source>
        <strain evidence="2">Duluth1</strain>
        <tissue evidence="2">Whole animal</tissue>
    </source>
</reference>
<comment type="caution">
    <text evidence="2">The sequence shown here is derived from an EMBL/GenBank/DDBJ whole genome shotgun (WGS) entry which is preliminary data.</text>
</comment>
<reference evidence="2" key="2">
    <citation type="submission" date="2020-11" db="EMBL/GenBank/DDBJ databases">
        <authorList>
            <person name="McCartney M.A."/>
            <person name="Auch B."/>
            <person name="Kono T."/>
            <person name="Mallez S."/>
            <person name="Becker A."/>
            <person name="Gohl D.M."/>
            <person name="Silverstein K.A.T."/>
            <person name="Koren S."/>
            <person name="Bechman K.B."/>
            <person name="Herman A."/>
            <person name="Abrahante J.E."/>
            <person name="Garbe J."/>
        </authorList>
    </citation>
    <scope>NUCLEOTIDE SEQUENCE</scope>
    <source>
        <strain evidence="2">Duluth1</strain>
        <tissue evidence="2">Whole animal</tissue>
    </source>
</reference>
<sequence>MLPGELGGLKGDSFSGEINLNAKCDGKTDRQTNGRTDRRAVRSLYALLRGIKISIKAESAFLQPGNVKIVVFRVTIIEHSNRDNEMVDGWVIIVEHSTRDNEKGVCEGVCEGVGVGVVGEGVSSVRVWWSFYSVRHFQDMAPDTKVPDGRTAGRTTPKQYPSASGRG</sequence>
<protein>
    <submittedName>
        <fullName evidence="2">Uncharacterized protein</fullName>
    </submittedName>
</protein>
<dbReference type="EMBL" id="JAIWYP010000006">
    <property type="protein sequence ID" value="KAH3811728.1"/>
    <property type="molecule type" value="Genomic_DNA"/>
</dbReference>
<gene>
    <name evidence="2" type="ORF">DPMN_140143</name>
</gene>
<dbReference type="AlphaFoldDB" id="A0A9D4JK43"/>
<name>A0A9D4JK43_DREPO</name>
<evidence type="ECO:0000256" key="1">
    <source>
        <dbReference type="SAM" id="MobiDB-lite"/>
    </source>
</evidence>
<evidence type="ECO:0000313" key="2">
    <source>
        <dbReference type="EMBL" id="KAH3811728.1"/>
    </source>
</evidence>
<keyword evidence="3" id="KW-1185">Reference proteome</keyword>
<proteinExistence type="predicted"/>